<dbReference type="SUPFAM" id="SSF54236">
    <property type="entry name" value="Ubiquitin-like"/>
    <property type="match status" value="1"/>
</dbReference>
<dbReference type="GO" id="GO:0030968">
    <property type="term" value="P:endoplasmic reticulum unfolded protein response"/>
    <property type="evidence" value="ECO:0007669"/>
    <property type="project" value="TreeGrafter"/>
</dbReference>
<dbReference type="AlphaFoldDB" id="A0A8K1CNZ5"/>
<dbReference type="Gene3D" id="3.10.20.90">
    <property type="entry name" value="Phosphatidylinositol 3-kinase Catalytic Subunit, Chain A, domain 1"/>
    <property type="match status" value="1"/>
</dbReference>
<gene>
    <name evidence="7" type="ORF">Poli38472_012070</name>
</gene>
<evidence type="ECO:0000256" key="5">
    <source>
        <dbReference type="SAM" id="MobiDB-lite"/>
    </source>
</evidence>
<evidence type="ECO:0000313" key="8">
    <source>
        <dbReference type="Proteomes" id="UP000794436"/>
    </source>
</evidence>
<feature type="domain" description="Ubiquitin-like" evidence="6">
    <location>
        <begin position="10"/>
        <end position="69"/>
    </location>
</feature>
<dbReference type="InterPro" id="IPR029071">
    <property type="entry name" value="Ubiquitin-like_domsf"/>
</dbReference>
<evidence type="ECO:0000259" key="6">
    <source>
        <dbReference type="PROSITE" id="PS50053"/>
    </source>
</evidence>
<evidence type="ECO:0000256" key="2">
    <source>
        <dbReference type="ARBA" id="ARBA00022692"/>
    </source>
</evidence>
<organism evidence="7 8">
    <name type="scientific">Pythium oligandrum</name>
    <name type="common">Mycoparasitic fungus</name>
    <dbReference type="NCBI Taxonomy" id="41045"/>
    <lineage>
        <taxon>Eukaryota</taxon>
        <taxon>Sar</taxon>
        <taxon>Stramenopiles</taxon>
        <taxon>Oomycota</taxon>
        <taxon>Peronosporomycetes</taxon>
        <taxon>Pythiales</taxon>
        <taxon>Pythiaceae</taxon>
        <taxon>Pythium</taxon>
    </lineage>
</organism>
<proteinExistence type="predicted"/>
<dbReference type="PANTHER" id="PTHR12943:SF27">
    <property type="entry name" value="HOMOCYSTEINE-INDUCED ENDOPLASMIC RETICULUM PROTEIN, ISOFORM A"/>
    <property type="match status" value="1"/>
</dbReference>
<accession>A0A8K1CNZ5</accession>
<evidence type="ECO:0000256" key="4">
    <source>
        <dbReference type="ARBA" id="ARBA00023136"/>
    </source>
</evidence>
<sequence>MTSTTADRDVRILIKNVYAPSEPQTFVLADSLTIRTVKEMLQQAVTGNPEPKHQKLIFGGKICDDEQPLRRILSGQTQAQDGSEDMTYVFHLMVTSVVPRSRPSTPSARAHSEPPTPRVVPSTVEPPRAVTPPANVEAAQTPTSAFTFPPVQTSTHAAAPAANPMAQQHQQQFYMQSMLMHQQAMILSQIQYLQQLQAHYAAHPPQQTPAQPAQPAAHAPFGQFAYGMGMHHPAMFGHANHIPGHPAAPAAAAAATTPGTNPVDAQQRPVGPIAQAFREIWPLCDIRLAMKMAFMLFIIGQDTPQDRLIVLALMSFGAYLHITGILAKVYEVYQRLNGQAEAAPAENANGRGEAAQNNPNGAQNAQSGRQGLASLTRHLRIAADRGFLQDVRYFFTGFVLSLAPAWHPQPMNGDGENAALVGQDGNALTSVDAVSVDIEDVVALRDAVKDKYKDSHLAGIAPSDLTVFAVTQEGKQRLEEDSPIESYGATKKDVLIVQVPQRAVAMDVRGNLNRVQVQFATGELNHLLNKDPGKLVWIRYLLGLVYYYIYTERLERTEHVCSLVEGLDLSTDTTGAVREMSQDRSLSPGEALALPRYLLKVQYTSDFDVLKMAK</sequence>
<keyword evidence="4" id="KW-0472">Membrane</keyword>
<keyword evidence="2" id="KW-0812">Transmembrane</keyword>
<name>A0A8K1CNZ5_PYTOL</name>
<dbReference type="InterPro" id="IPR039751">
    <property type="entry name" value="HERPUD1/2"/>
</dbReference>
<feature type="compositionally biased region" description="Low complexity" evidence="5">
    <location>
        <begin position="354"/>
        <end position="366"/>
    </location>
</feature>
<feature type="region of interest" description="Disordered" evidence="5">
    <location>
        <begin position="99"/>
        <end position="139"/>
    </location>
</feature>
<dbReference type="InterPro" id="IPR000626">
    <property type="entry name" value="Ubiquitin-like_dom"/>
</dbReference>
<feature type="compositionally biased region" description="Low complexity" evidence="5">
    <location>
        <begin position="99"/>
        <end position="109"/>
    </location>
</feature>
<evidence type="ECO:0000256" key="1">
    <source>
        <dbReference type="ARBA" id="ARBA00004370"/>
    </source>
</evidence>
<evidence type="ECO:0000256" key="3">
    <source>
        <dbReference type="ARBA" id="ARBA00022989"/>
    </source>
</evidence>
<dbReference type="EMBL" id="SPLM01000006">
    <property type="protein sequence ID" value="TMW66954.1"/>
    <property type="molecule type" value="Genomic_DNA"/>
</dbReference>
<keyword evidence="3" id="KW-1133">Transmembrane helix</keyword>
<dbReference type="OrthoDB" id="21589at2759"/>
<dbReference type="PROSITE" id="PS50053">
    <property type="entry name" value="UBIQUITIN_2"/>
    <property type="match status" value="1"/>
</dbReference>
<protein>
    <recommendedName>
        <fullName evidence="6">Ubiquitin-like domain-containing protein</fullName>
    </recommendedName>
</protein>
<keyword evidence="8" id="KW-1185">Reference proteome</keyword>
<reference evidence="7" key="1">
    <citation type="submission" date="2019-03" db="EMBL/GenBank/DDBJ databases">
        <title>Long read genome sequence of the mycoparasitic Pythium oligandrum ATCC 38472 isolated from sugarbeet rhizosphere.</title>
        <authorList>
            <person name="Gaulin E."/>
        </authorList>
    </citation>
    <scope>NUCLEOTIDE SEQUENCE</scope>
    <source>
        <strain evidence="7">ATCC 38472_TT</strain>
    </source>
</reference>
<dbReference type="PANTHER" id="PTHR12943">
    <property type="entry name" value="HOMOCYSTEINE-RESPONSIVE ENDOPLASMIC RETICULUM-RESIDENT UNIQUITIN-LIKE DOMAIN HERPUD PROTEIN FAMILY MEMBER"/>
    <property type="match status" value="1"/>
</dbReference>
<comment type="caution">
    <text evidence="7">The sequence shown here is derived from an EMBL/GenBank/DDBJ whole genome shotgun (WGS) entry which is preliminary data.</text>
</comment>
<comment type="subcellular location">
    <subcellularLocation>
        <location evidence="1">Membrane</location>
    </subcellularLocation>
</comment>
<feature type="region of interest" description="Disordered" evidence="5">
    <location>
        <begin position="344"/>
        <end position="369"/>
    </location>
</feature>
<dbReference type="GO" id="GO:0016020">
    <property type="term" value="C:membrane"/>
    <property type="evidence" value="ECO:0007669"/>
    <property type="project" value="UniProtKB-SubCell"/>
</dbReference>
<dbReference type="Proteomes" id="UP000794436">
    <property type="component" value="Unassembled WGS sequence"/>
</dbReference>
<evidence type="ECO:0000313" key="7">
    <source>
        <dbReference type="EMBL" id="TMW66954.1"/>
    </source>
</evidence>